<dbReference type="PATRIC" id="fig|1196324.3.peg.1354"/>
<dbReference type="eggNOG" id="ENOG503254X">
    <property type="taxonomic scope" value="Bacteria"/>
</dbReference>
<gene>
    <name evidence="1" type="ORF">A374_06641</name>
</gene>
<keyword evidence="2" id="KW-1185">Reference proteome</keyword>
<dbReference type="InterPro" id="IPR029470">
    <property type="entry name" value="PDDEXK_4"/>
</dbReference>
<evidence type="ECO:0000313" key="1">
    <source>
        <dbReference type="EMBL" id="EIT86256.1"/>
    </source>
</evidence>
<evidence type="ECO:0000313" key="2">
    <source>
        <dbReference type="Proteomes" id="UP000004080"/>
    </source>
</evidence>
<dbReference type="Pfam" id="PF14281">
    <property type="entry name" value="PDDEXK_4"/>
    <property type="match status" value="1"/>
</dbReference>
<comment type="caution">
    <text evidence="1">The sequence shown here is derived from an EMBL/GenBank/DDBJ whole genome shotgun (WGS) entry which is preliminary data.</text>
</comment>
<name>I8J3B6_9BACL</name>
<sequence>MASIFSRLLQLYKVKNKTGKTPLEDFITEVLAGILQSNQQLLDSFVNDVLHIEGSNFKVESQVPFTLECDKNCIIDLVFENETTICFLENKVASDEGERQLERYAAVLIKLAKLKFKDTHLRYCTKRYDPKTVSSCSFKQFRWQQIYEFLYKQEETEVINNFLQLLRSEKMAGIKDFQIEDVLVMKGLQAVMSKMDEMLELVLPDFTKNFGVPHQRGYGHLKQLPLHNQYCMLTTNYNESFIEVKVGFEMESVTDHPSPILFVQVHCDKDINFAQKMKSHSEGEDTKFDFYQIENEEVYAWFEETLLNFLASSRQKEEIIEWFARKMGVTKRIIDQVYDKIH</sequence>
<accession>I8J3B6</accession>
<dbReference type="Proteomes" id="UP000004080">
    <property type="component" value="Unassembled WGS sequence"/>
</dbReference>
<dbReference type="AlphaFoldDB" id="I8J3B6"/>
<organism evidence="1 2">
    <name type="scientific">Fictibacillus macauensis ZFHKF-1</name>
    <dbReference type="NCBI Taxonomy" id="1196324"/>
    <lineage>
        <taxon>Bacteria</taxon>
        <taxon>Bacillati</taxon>
        <taxon>Bacillota</taxon>
        <taxon>Bacilli</taxon>
        <taxon>Bacillales</taxon>
        <taxon>Fictibacillaceae</taxon>
        <taxon>Fictibacillus</taxon>
    </lineage>
</organism>
<proteinExistence type="predicted"/>
<dbReference type="EMBL" id="AKKV01000022">
    <property type="protein sequence ID" value="EIT86256.1"/>
    <property type="molecule type" value="Genomic_DNA"/>
</dbReference>
<dbReference type="OrthoDB" id="1444424at2"/>
<dbReference type="RefSeq" id="WP_007201425.1">
    <property type="nucleotide sequence ID" value="NZ_AKKV01000022.1"/>
</dbReference>
<reference evidence="1 2" key="1">
    <citation type="journal article" date="2012" name="J. Bacteriol.">
        <title>Genome of Bacillus macauensis ZFHKF-1, a Long-Chain-Forming Bacterium.</title>
        <authorList>
            <person name="Cai L."/>
            <person name="Zhang T."/>
        </authorList>
    </citation>
    <scope>NUCLEOTIDE SEQUENCE [LARGE SCALE GENOMIC DNA]</scope>
    <source>
        <strain evidence="1 2">ZFHKF-1</strain>
    </source>
</reference>
<protein>
    <submittedName>
        <fullName evidence="1">Uncharacterized protein</fullName>
    </submittedName>
</protein>